<keyword evidence="2" id="KW-1185">Reference proteome</keyword>
<dbReference type="Proteomes" id="UP000694559">
    <property type="component" value="Unplaced"/>
</dbReference>
<accession>A0A8C6VEP5</accession>
<evidence type="ECO:0000313" key="2">
    <source>
        <dbReference type="Proteomes" id="UP000694559"/>
    </source>
</evidence>
<sequence length="75" mass="8370">MRSEMSSKKKKKVQLFFFFFSPFFYSASTSHSDHSAHTKSASVVSSDSISTSTENFSPDLRVSNGVDEHLSRVMG</sequence>
<dbReference type="GeneTree" id="ENSGT01010000223591"/>
<proteinExistence type="predicted"/>
<evidence type="ECO:0000313" key="1">
    <source>
        <dbReference type="Ensembl" id="ENSNNAP00000004601.1"/>
    </source>
</evidence>
<dbReference type="AlphaFoldDB" id="A0A8C6VEP5"/>
<reference evidence="1" key="2">
    <citation type="submission" date="2025-09" db="UniProtKB">
        <authorList>
            <consortium name="Ensembl"/>
        </authorList>
    </citation>
    <scope>IDENTIFICATION</scope>
</reference>
<organism evidence="1 2">
    <name type="scientific">Naja naja</name>
    <name type="common">Indian cobra</name>
    <dbReference type="NCBI Taxonomy" id="35670"/>
    <lineage>
        <taxon>Eukaryota</taxon>
        <taxon>Metazoa</taxon>
        <taxon>Chordata</taxon>
        <taxon>Craniata</taxon>
        <taxon>Vertebrata</taxon>
        <taxon>Euteleostomi</taxon>
        <taxon>Lepidosauria</taxon>
        <taxon>Squamata</taxon>
        <taxon>Bifurcata</taxon>
        <taxon>Unidentata</taxon>
        <taxon>Episquamata</taxon>
        <taxon>Toxicofera</taxon>
        <taxon>Serpentes</taxon>
        <taxon>Colubroidea</taxon>
        <taxon>Elapidae</taxon>
        <taxon>Elapinae</taxon>
        <taxon>Naja</taxon>
    </lineage>
</organism>
<name>A0A8C6VEP5_NAJNA</name>
<reference evidence="1" key="1">
    <citation type="submission" date="2025-08" db="UniProtKB">
        <authorList>
            <consortium name="Ensembl"/>
        </authorList>
    </citation>
    <scope>IDENTIFICATION</scope>
</reference>
<dbReference type="Ensembl" id="ENSNNAT00000004813.1">
    <property type="protein sequence ID" value="ENSNNAP00000004601.1"/>
    <property type="gene ID" value="ENSNNAG00000003093.1"/>
</dbReference>
<protein>
    <submittedName>
        <fullName evidence="1">Uncharacterized protein</fullName>
    </submittedName>
</protein>